<evidence type="ECO:0000313" key="2">
    <source>
        <dbReference type="Proteomes" id="UP000253779"/>
    </source>
</evidence>
<proteinExistence type="predicted"/>
<sequence length="107" mass="12004">MSKSTFVEDALTGVAGVEDIDSYVDAWHDGDGGDLELHEFLGMTWDEYRLWVEKPNTLRFILSAHRNGHTVNEELIKSQDELALAARAGSVDEAESVLTWLRKTGRL</sequence>
<accession>A0AAD0Q548</accession>
<dbReference type="EMBL" id="CP030930">
    <property type="protein sequence ID" value="AXI72404.1"/>
    <property type="molecule type" value="Genomic_DNA"/>
</dbReference>
<gene>
    <name evidence="1" type="ORF">DTW94_14805</name>
</gene>
<evidence type="ECO:0000313" key="1">
    <source>
        <dbReference type="EMBL" id="AXI72404.1"/>
    </source>
</evidence>
<dbReference type="RefSeq" id="WP_114931769.1">
    <property type="nucleotide sequence ID" value="NZ_CP030930.1"/>
</dbReference>
<dbReference type="Proteomes" id="UP000253779">
    <property type="component" value="Chromosome"/>
</dbReference>
<dbReference type="AlphaFoldDB" id="A0AAD0Q548"/>
<organism evidence="1 2">
    <name type="scientific">Streptomyces cavourensis</name>
    <dbReference type="NCBI Taxonomy" id="67258"/>
    <lineage>
        <taxon>Bacteria</taxon>
        <taxon>Bacillati</taxon>
        <taxon>Actinomycetota</taxon>
        <taxon>Actinomycetes</taxon>
        <taxon>Kitasatosporales</taxon>
        <taxon>Streptomycetaceae</taxon>
        <taxon>Streptomyces</taxon>
    </lineage>
</organism>
<reference evidence="1 2" key="1">
    <citation type="submission" date="2018-07" db="EMBL/GenBank/DDBJ databases">
        <title>Complete genome sequence of soil actinomycete Streptomyces cavourensis tj430.</title>
        <authorList>
            <person name="Wang P."/>
            <person name="Huang Y."/>
        </authorList>
    </citation>
    <scope>NUCLEOTIDE SEQUENCE [LARGE SCALE GENOMIC DNA]</scope>
    <source>
        <strain evidence="1 2">TJ430</strain>
    </source>
</reference>
<name>A0AAD0Q548_9ACTN</name>
<protein>
    <submittedName>
        <fullName evidence="1">Uncharacterized protein</fullName>
    </submittedName>
</protein>